<dbReference type="Proteomes" id="UP000234639">
    <property type="component" value="Unassembled WGS sequence"/>
</dbReference>
<gene>
    <name evidence="2" type="ORF">CYJ41_02575</name>
</gene>
<reference evidence="2 3" key="1">
    <citation type="submission" date="2017-12" db="EMBL/GenBank/DDBJ databases">
        <title>Phylogenetic diversity of female urinary microbiome.</title>
        <authorList>
            <person name="Thomas-White K."/>
            <person name="Wolfe A.J."/>
        </authorList>
    </citation>
    <scope>NUCLEOTIDE SEQUENCE [LARGE SCALE GENOMIC DNA]</scope>
    <source>
        <strain evidence="2 3">UMB0112</strain>
    </source>
</reference>
<protein>
    <recommendedName>
        <fullName evidence="1">Campylobacter invasion antigen D C-terminal domain-containing protein</fullName>
    </recommendedName>
</protein>
<dbReference type="EMBL" id="PKHU01000002">
    <property type="protein sequence ID" value="PKZ29795.1"/>
    <property type="molecule type" value="Genomic_DNA"/>
</dbReference>
<evidence type="ECO:0000313" key="2">
    <source>
        <dbReference type="EMBL" id="PKZ29795.1"/>
    </source>
</evidence>
<dbReference type="AlphaFoldDB" id="A0A2I1NBR9"/>
<dbReference type="Pfam" id="PF21862">
    <property type="entry name" value="CiaD"/>
    <property type="match status" value="1"/>
</dbReference>
<evidence type="ECO:0000259" key="1">
    <source>
        <dbReference type="Pfam" id="PF21862"/>
    </source>
</evidence>
<sequence length="130" mass="15432">MRIEEITKKIIEELKNSNQLNFDENSDELEYKKDKNSKDSMYGTEEKEYNNLQKTEGYSELLKEQEEINSVNILSQEEFLLKIKERILVLFDGLNSFDRGDIEARVELSLKFMEFLLANIDKRISDIKKQ</sequence>
<evidence type="ECO:0000313" key="3">
    <source>
        <dbReference type="Proteomes" id="UP000234639"/>
    </source>
</evidence>
<comment type="caution">
    <text evidence="2">The sequence shown here is derived from an EMBL/GenBank/DDBJ whole genome shotgun (WGS) entry which is preliminary data.</text>
</comment>
<proteinExistence type="predicted"/>
<accession>A0A2I1NBR9</accession>
<feature type="domain" description="Campylobacter invasion antigen D C-terminal" evidence="1">
    <location>
        <begin position="75"/>
        <end position="125"/>
    </location>
</feature>
<dbReference type="InterPro" id="IPR054057">
    <property type="entry name" value="CiaD_C"/>
</dbReference>
<organism evidence="2 3">
    <name type="scientific">Campylobacter ureolyticus</name>
    <dbReference type="NCBI Taxonomy" id="827"/>
    <lineage>
        <taxon>Bacteria</taxon>
        <taxon>Pseudomonadati</taxon>
        <taxon>Campylobacterota</taxon>
        <taxon>Epsilonproteobacteria</taxon>
        <taxon>Campylobacterales</taxon>
        <taxon>Campylobacteraceae</taxon>
        <taxon>Campylobacter</taxon>
    </lineage>
</organism>
<name>A0A2I1NBR9_9BACT</name>
<dbReference type="RefSeq" id="WP_101636805.1">
    <property type="nucleotide sequence ID" value="NZ_CAUPEY010000001.1"/>
</dbReference>